<organism evidence="2">
    <name type="scientific">Menopon gallinae</name>
    <name type="common">poultry shaft louse</name>
    <dbReference type="NCBI Taxonomy" id="328185"/>
    <lineage>
        <taxon>Eukaryota</taxon>
        <taxon>Metazoa</taxon>
        <taxon>Ecdysozoa</taxon>
        <taxon>Arthropoda</taxon>
        <taxon>Hexapoda</taxon>
        <taxon>Insecta</taxon>
        <taxon>Pterygota</taxon>
        <taxon>Neoptera</taxon>
        <taxon>Paraneoptera</taxon>
        <taxon>Psocodea</taxon>
        <taxon>Troctomorpha</taxon>
        <taxon>Phthiraptera</taxon>
        <taxon>Amblycera</taxon>
        <taxon>Menoponidae</taxon>
        <taxon>Menopon</taxon>
    </lineage>
</organism>
<sequence length="227" mass="26219">MINFFSSIFYSNRGNLKFPSEKDQKMSVSNSNNELRRIIRFEEDGDRKKEFEPVTYTFRVPEKGKKGGSSVLSPPEWLLLDHTIAVVWSLFNSSLSANLDIDDLKWAHEFLKEVRNNKGENPPDVKTCLTEIQNRLISLYAQLTHKEDKSKEQESATVSKTETVIVEPSNSVKEPKQEKDSTKRTNNPSRKQVVPPKEHRKSSQPPFEKGERDIVEAYIREETRSFS</sequence>
<name>A0AAW2I6H8_9NEOP</name>
<feature type="compositionally biased region" description="Basic and acidic residues" evidence="1">
    <location>
        <begin position="208"/>
        <end position="227"/>
    </location>
</feature>
<protein>
    <submittedName>
        <fullName evidence="2">Uncharacterized protein</fullName>
    </submittedName>
</protein>
<proteinExistence type="predicted"/>
<feature type="compositionally biased region" description="Basic and acidic residues" evidence="1">
    <location>
        <begin position="145"/>
        <end position="154"/>
    </location>
</feature>
<dbReference type="EMBL" id="JARGDH010000002">
    <property type="protein sequence ID" value="KAL0277293.1"/>
    <property type="molecule type" value="Genomic_DNA"/>
</dbReference>
<dbReference type="AlphaFoldDB" id="A0AAW2I6H8"/>
<evidence type="ECO:0000313" key="2">
    <source>
        <dbReference type="EMBL" id="KAL0277293.1"/>
    </source>
</evidence>
<reference evidence="2" key="1">
    <citation type="journal article" date="2024" name="Gigascience">
        <title>Chromosome-level genome of the poultry shaft louse Menopon gallinae provides insight into the host-switching and adaptive evolution of parasitic lice.</title>
        <authorList>
            <person name="Xu Y."/>
            <person name="Ma L."/>
            <person name="Liu S."/>
            <person name="Liang Y."/>
            <person name="Liu Q."/>
            <person name="He Z."/>
            <person name="Tian L."/>
            <person name="Duan Y."/>
            <person name="Cai W."/>
            <person name="Li H."/>
            <person name="Song F."/>
        </authorList>
    </citation>
    <scope>NUCLEOTIDE SEQUENCE</scope>
    <source>
        <strain evidence="2">Cailab_2023a</strain>
    </source>
</reference>
<feature type="region of interest" description="Disordered" evidence="1">
    <location>
        <begin position="145"/>
        <end position="227"/>
    </location>
</feature>
<feature type="compositionally biased region" description="Polar residues" evidence="1">
    <location>
        <begin position="155"/>
        <end position="172"/>
    </location>
</feature>
<comment type="caution">
    <text evidence="2">The sequence shown here is derived from an EMBL/GenBank/DDBJ whole genome shotgun (WGS) entry which is preliminary data.</text>
</comment>
<gene>
    <name evidence="2" type="ORF">PYX00_004632</name>
</gene>
<feature type="compositionally biased region" description="Basic and acidic residues" evidence="1">
    <location>
        <begin position="173"/>
        <end position="183"/>
    </location>
</feature>
<accession>A0AAW2I6H8</accession>
<evidence type="ECO:0000256" key="1">
    <source>
        <dbReference type="SAM" id="MobiDB-lite"/>
    </source>
</evidence>